<sequence length="184" mass="21373">MKDSQLQRLMNSRPWAQGVVIVTPISFPVSGWLSDLVKLHDAYVDASRQSLWEDRHRLHLFSELRTKSQYASRLSNARKKRQAKAVRAWMEVLEKVLEGMKAGHCDLDILLDPYFQPMIPTRQLTVWYPIVTTEDPQLDLLRALHTADDTALWRVLYRKNIKEHPAFQVPRLSGKFHPTKCLAS</sequence>
<dbReference type="EMBL" id="QLLG01000227">
    <property type="protein sequence ID" value="RMX65845.1"/>
    <property type="molecule type" value="Genomic_DNA"/>
</dbReference>
<protein>
    <submittedName>
        <fullName evidence="1">Uncharacterized protein</fullName>
    </submittedName>
</protein>
<reference evidence="1 2" key="1">
    <citation type="submission" date="2018-06" db="EMBL/GenBank/DDBJ databases">
        <title>Comparative genomics of downy mildews reveals potential adaptations to biotrophy.</title>
        <authorList>
            <person name="Fletcher K."/>
            <person name="Klosterman S.J."/>
            <person name="Derevnina L."/>
            <person name="Martin F."/>
            <person name="Koike S."/>
            <person name="Reyes Chin-Wo S."/>
            <person name="Mou B."/>
            <person name="Michelmore R."/>
        </authorList>
    </citation>
    <scope>NUCLEOTIDE SEQUENCE [LARGE SCALE GENOMIC DNA]</scope>
    <source>
        <strain evidence="1 2">R14</strain>
    </source>
</reference>
<evidence type="ECO:0000313" key="1">
    <source>
        <dbReference type="EMBL" id="RMX65845.1"/>
    </source>
</evidence>
<accession>A0A3M6VFP3</accession>
<name>A0A3M6VFP3_9STRA</name>
<comment type="caution">
    <text evidence="1">The sequence shown here is derived from an EMBL/GenBank/DDBJ whole genome shotgun (WGS) entry which is preliminary data.</text>
</comment>
<organism evidence="1 2">
    <name type="scientific">Peronospora effusa</name>
    <dbReference type="NCBI Taxonomy" id="542832"/>
    <lineage>
        <taxon>Eukaryota</taxon>
        <taxon>Sar</taxon>
        <taxon>Stramenopiles</taxon>
        <taxon>Oomycota</taxon>
        <taxon>Peronosporomycetes</taxon>
        <taxon>Peronosporales</taxon>
        <taxon>Peronosporaceae</taxon>
        <taxon>Peronospora</taxon>
    </lineage>
</organism>
<dbReference type="Proteomes" id="UP000282087">
    <property type="component" value="Unassembled WGS sequence"/>
</dbReference>
<gene>
    <name evidence="1" type="ORF">DD238_002758</name>
</gene>
<dbReference type="AlphaFoldDB" id="A0A3M6VFP3"/>
<keyword evidence="2" id="KW-1185">Reference proteome</keyword>
<proteinExistence type="predicted"/>
<evidence type="ECO:0000313" key="2">
    <source>
        <dbReference type="Proteomes" id="UP000282087"/>
    </source>
</evidence>